<organism evidence="2 3">
    <name type="scientific">Spirosoma rhododendri</name>
    <dbReference type="NCBI Taxonomy" id="2728024"/>
    <lineage>
        <taxon>Bacteria</taxon>
        <taxon>Pseudomonadati</taxon>
        <taxon>Bacteroidota</taxon>
        <taxon>Cytophagia</taxon>
        <taxon>Cytophagales</taxon>
        <taxon>Cytophagaceae</taxon>
        <taxon>Spirosoma</taxon>
    </lineage>
</organism>
<dbReference type="RefSeq" id="WP_169549785.1">
    <property type="nucleotide sequence ID" value="NZ_CP051677.1"/>
</dbReference>
<evidence type="ECO:0000313" key="3">
    <source>
        <dbReference type="Proteomes" id="UP000501128"/>
    </source>
</evidence>
<dbReference type="Proteomes" id="UP000501128">
    <property type="component" value="Chromosome"/>
</dbReference>
<accession>A0A7L5DK30</accession>
<name>A0A7L5DK30_9BACT</name>
<sequence length="125" mass="14170">MPKPDELVFVADENFDYSIVKALREAGYFVLAIAESFPSIPDPQVLQIATDRKAILLTEDKDFGELVHRLRMPHCGILLVRLLKITSAEKSARVCEVIINYQHDLINSFAVLSNDQLRIRLAHPN</sequence>
<gene>
    <name evidence="2" type="ORF">HH216_04935</name>
</gene>
<proteinExistence type="predicted"/>
<reference evidence="2 3" key="1">
    <citation type="submission" date="2020-04" db="EMBL/GenBank/DDBJ databases">
        <title>Genome sequencing of novel species.</title>
        <authorList>
            <person name="Heo J."/>
            <person name="Kim S.-J."/>
            <person name="Kim J.-S."/>
            <person name="Hong S.-B."/>
            <person name="Kwon S.-W."/>
        </authorList>
    </citation>
    <scope>NUCLEOTIDE SEQUENCE [LARGE SCALE GENOMIC DNA]</scope>
    <source>
        <strain evidence="2 3">CJU-R4</strain>
    </source>
</reference>
<keyword evidence="3" id="KW-1185">Reference proteome</keyword>
<dbReference type="KEGG" id="srho:HH216_04935"/>
<dbReference type="EMBL" id="CP051677">
    <property type="protein sequence ID" value="QJD77841.1"/>
    <property type="molecule type" value="Genomic_DNA"/>
</dbReference>
<dbReference type="Pfam" id="PF18480">
    <property type="entry name" value="DUF5615"/>
    <property type="match status" value="1"/>
</dbReference>
<evidence type="ECO:0000313" key="2">
    <source>
        <dbReference type="EMBL" id="QJD77841.1"/>
    </source>
</evidence>
<protein>
    <submittedName>
        <fullName evidence="2">DUF5615 family PIN-like protein</fullName>
    </submittedName>
</protein>
<dbReference type="AlphaFoldDB" id="A0A7L5DK30"/>
<dbReference type="InterPro" id="IPR041049">
    <property type="entry name" value="DUF5615"/>
</dbReference>
<feature type="domain" description="DUF5615" evidence="1">
    <location>
        <begin position="9"/>
        <end position="112"/>
    </location>
</feature>
<evidence type="ECO:0000259" key="1">
    <source>
        <dbReference type="Pfam" id="PF18480"/>
    </source>
</evidence>